<evidence type="ECO:0000256" key="1">
    <source>
        <dbReference type="ARBA" id="ARBA00001946"/>
    </source>
</evidence>
<dbReference type="EMBL" id="BBLT01000014">
    <property type="protein sequence ID" value="GAL87567.1"/>
    <property type="molecule type" value="Genomic_DNA"/>
</dbReference>
<gene>
    <name evidence="8" type="ORF">MYP_4797</name>
</gene>
<dbReference type="RefSeq" id="WP_045469267.1">
    <property type="nucleotide sequence ID" value="NZ_BBLT01000014.1"/>
</dbReference>
<dbReference type="FunFam" id="3.40.50.1000:FF:000029">
    <property type="entry name" value="3-deoxy-D-manno-octulosonate 8-phosphate phosphatase KdsC"/>
    <property type="match status" value="1"/>
</dbReference>
<name>A0A098LMF2_9BACT</name>
<dbReference type="GO" id="GO:0016788">
    <property type="term" value="F:hydrolase activity, acting on ester bonds"/>
    <property type="evidence" value="ECO:0007669"/>
    <property type="project" value="InterPro"/>
</dbReference>
<evidence type="ECO:0000256" key="2">
    <source>
        <dbReference type="ARBA" id="ARBA00005893"/>
    </source>
</evidence>
<dbReference type="NCBIfam" id="TIGR01670">
    <property type="entry name" value="KdsC-phosphatas"/>
    <property type="match status" value="1"/>
</dbReference>
<comment type="similarity">
    <text evidence="2">Belongs to the KdsC family.</text>
</comment>
<dbReference type="AlphaFoldDB" id="A0A098LMF2"/>
<protein>
    <recommendedName>
        <fullName evidence="10">3-deoxy-D-manno-octulosonate 8-phosphate phosphatase</fullName>
    </recommendedName>
</protein>
<dbReference type="Pfam" id="PF08282">
    <property type="entry name" value="Hydrolase_3"/>
    <property type="match status" value="1"/>
</dbReference>
<evidence type="ECO:0000313" key="9">
    <source>
        <dbReference type="Proteomes" id="UP000030185"/>
    </source>
</evidence>
<dbReference type="PIRSF" id="PIRSF006118">
    <property type="entry name" value="KDO8-P_Ptase"/>
    <property type="match status" value="1"/>
</dbReference>
<evidence type="ECO:0008006" key="10">
    <source>
        <dbReference type="Google" id="ProtNLM"/>
    </source>
</evidence>
<proteinExistence type="inferred from homology"/>
<keyword evidence="5" id="KW-0378">Hydrolase</keyword>
<dbReference type="SFLD" id="SFLDG01136">
    <property type="entry name" value="C1.6:_Phosphoserine_Phosphatas"/>
    <property type="match status" value="1"/>
</dbReference>
<organism evidence="8 9">
    <name type="scientific">Sporocytophaga myxococcoides</name>
    <dbReference type="NCBI Taxonomy" id="153721"/>
    <lineage>
        <taxon>Bacteria</taxon>
        <taxon>Pseudomonadati</taxon>
        <taxon>Bacteroidota</taxon>
        <taxon>Cytophagia</taxon>
        <taxon>Cytophagales</taxon>
        <taxon>Cytophagaceae</taxon>
        <taxon>Sporocytophaga</taxon>
    </lineage>
</organism>
<evidence type="ECO:0000256" key="7">
    <source>
        <dbReference type="PIRSR" id="PIRSR006118-2"/>
    </source>
</evidence>
<dbReference type="SFLD" id="SFLDG01138">
    <property type="entry name" value="C1.6.2:_Deoxy-d-mannose-octulo"/>
    <property type="match status" value="1"/>
</dbReference>
<keyword evidence="4 7" id="KW-0479">Metal-binding</keyword>
<comment type="subunit">
    <text evidence="3">Homotetramer.</text>
</comment>
<evidence type="ECO:0000256" key="6">
    <source>
        <dbReference type="ARBA" id="ARBA00022842"/>
    </source>
</evidence>
<dbReference type="InterPro" id="IPR010023">
    <property type="entry name" value="KdsC_fam"/>
</dbReference>
<evidence type="ECO:0000313" key="8">
    <source>
        <dbReference type="EMBL" id="GAL87567.1"/>
    </source>
</evidence>
<accession>A0A098LMF2</accession>
<dbReference type="InterPro" id="IPR023214">
    <property type="entry name" value="HAD_sf"/>
</dbReference>
<feature type="binding site" evidence="7">
    <location>
        <position position="19"/>
    </location>
    <ligand>
        <name>substrate</name>
    </ligand>
</feature>
<keyword evidence="9" id="KW-1185">Reference proteome</keyword>
<dbReference type="SUPFAM" id="SSF56784">
    <property type="entry name" value="HAD-like"/>
    <property type="match status" value="1"/>
</dbReference>
<comment type="caution">
    <text evidence="8">The sequence shown here is derived from an EMBL/GenBank/DDBJ whole genome shotgun (WGS) entry which is preliminary data.</text>
</comment>
<dbReference type="PANTHER" id="PTHR21485:SF3">
    <property type="entry name" value="N-ACYLNEURAMINATE CYTIDYLYLTRANSFERASE"/>
    <property type="match status" value="1"/>
</dbReference>
<reference evidence="8 9" key="1">
    <citation type="submission" date="2014-09" db="EMBL/GenBank/DDBJ databases">
        <title>Sporocytophaga myxococcoides PG-01 genome sequencing.</title>
        <authorList>
            <person name="Liu L."/>
            <person name="Gao P.J."/>
            <person name="Chen G.J."/>
            <person name="Wang L.S."/>
        </authorList>
    </citation>
    <scope>NUCLEOTIDE SEQUENCE [LARGE SCALE GENOMIC DNA]</scope>
    <source>
        <strain evidence="8 9">PG-01</strain>
    </source>
</reference>
<dbReference type="Gene3D" id="3.40.50.1000">
    <property type="entry name" value="HAD superfamily/HAD-like"/>
    <property type="match status" value="1"/>
</dbReference>
<evidence type="ECO:0000256" key="5">
    <source>
        <dbReference type="ARBA" id="ARBA00022801"/>
    </source>
</evidence>
<dbReference type="GO" id="GO:0046872">
    <property type="term" value="F:metal ion binding"/>
    <property type="evidence" value="ECO:0007669"/>
    <property type="project" value="UniProtKB-KW"/>
</dbReference>
<evidence type="ECO:0000256" key="4">
    <source>
        <dbReference type="ARBA" id="ARBA00022723"/>
    </source>
</evidence>
<comment type="cofactor">
    <cofactor evidence="1 7">
        <name>Mg(2+)</name>
        <dbReference type="ChEBI" id="CHEBI:18420"/>
    </cofactor>
</comment>
<dbReference type="PANTHER" id="PTHR21485">
    <property type="entry name" value="HAD SUPERFAMILY MEMBERS CMAS AND KDSC"/>
    <property type="match status" value="1"/>
</dbReference>
<feature type="binding site" evidence="7">
    <location>
        <position position="17"/>
    </location>
    <ligand>
        <name>Mg(2+)</name>
        <dbReference type="ChEBI" id="CHEBI:18420"/>
    </ligand>
</feature>
<sequence length="170" mass="19136">MNSQHSDFSKINTFLFDVDGVLTDGSIQAFSTGEHVRNFYIKDGYAIEKALQSGYNIIIITGGFEEGVSKRLKFLGIKDVFMGVKDKLAVYNEYLHDKHLDKSSILYMGDDLPDLKMLKLVGMPTCPNDAVDDIKNVCKYISPYNGGRGAVRDVIEKVMKAQGKWLIDQW</sequence>
<dbReference type="OrthoDB" id="9805604at2"/>
<dbReference type="GO" id="GO:0008781">
    <property type="term" value="F:N-acylneuraminate cytidylyltransferase activity"/>
    <property type="evidence" value="ECO:0007669"/>
    <property type="project" value="TreeGrafter"/>
</dbReference>
<dbReference type="InterPro" id="IPR036412">
    <property type="entry name" value="HAD-like_sf"/>
</dbReference>
<evidence type="ECO:0000256" key="3">
    <source>
        <dbReference type="ARBA" id="ARBA00011881"/>
    </source>
</evidence>
<dbReference type="InterPro" id="IPR050793">
    <property type="entry name" value="CMP-NeuNAc_synthase"/>
</dbReference>
<dbReference type="Proteomes" id="UP000030185">
    <property type="component" value="Unassembled WGS sequence"/>
</dbReference>
<feature type="binding site" evidence="7">
    <location>
        <position position="110"/>
    </location>
    <ligand>
        <name>Mg(2+)</name>
        <dbReference type="ChEBI" id="CHEBI:18420"/>
    </ligand>
</feature>
<dbReference type="STRING" id="153721.MYP_4797"/>
<keyword evidence="6 7" id="KW-0460">Magnesium</keyword>
<dbReference type="eggNOG" id="COG1778">
    <property type="taxonomic scope" value="Bacteria"/>
</dbReference>
<dbReference type="SFLD" id="SFLDS00003">
    <property type="entry name" value="Haloacid_Dehalogenase"/>
    <property type="match status" value="1"/>
</dbReference>